<feature type="signal peptide" evidence="1">
    <location>
        <begin position="1"/>
        <end position="27"/>
    </location>
</feature>
<organism evidence="2 3">
    <name type="scientific">Achromobacter spanius</name>
    <dbReference type="NCBI Taxonomy" id="217203"/>
    <lineage>
        <taxon>Bacteria</taxon>
        <taxon>Pseudomonadati</taxon>
        <taxon>Pseudomonadota</taxon>
        <taxon>Betaproteobacteria</taxon>
        <taxon>Burkholderiales</taxon>
        <taxon>Alcaligenaceae</taxon>
        <taxon>Achromobacter</taxon>
    </lineage>
</organism>
<protein>
    <submittedName>
        <fullName evidence="2">Uncharacterized protein</fullName>
    </submittedName>
</protein>
<evidence type="ECO:0000256" key="1">
    <source>
        <dbReference type="SAM" id="SignalP"/>
    </source>
</evidence>
<comment type="caution">
    <text evidence="2">The sequence shown here is derived from an EMBL/GenBank/DDBJ whole genome shotgun (WGS) entry which is preliminary data.</text>
</comment>
<dbReference type="PROSITE" id="PS51257">
    <property type="entry name" value="PROKAR_LIPOPROTEIN"/>
    <property type="match status" value="1"/>
</dbReference>
<proteinExistence type="predicted"/>
<evidence type="ECO:0000313" key="2">
    <source>
        <dbReference type="EMBL" id="MDH0740151.1"/>
    </source>
</evidence>
<keyword evidence="1" id="KW-0732">Signal</keyword>
<name>A0AA42LVA8_9BURK</name>
<feature type="chain" id="PRO_5041267883" evidence="1">
    <location>
        <begin position="28"/>
        <end position="122"/>
    </location>
</feature>
<dbReference type="RefSeq" id="WP_279997563.1">
    <property type="nucleotide sequence ID" value="NZ_JAOCDZ010000037.1"/>
</dbReference>
<evidence type="ECO:0000313" key="3">
    <source>
        <dbReference type="Proteomes" id="UP001161094"/>
    </source>
</evidence>
<accession>A0AA42LVA8</accession>
<sequence>MKMKVSKFGRAALLACVLVVPAIQGCATNTDPRVAAAVDDKPFYTWFNGLVDQIKADPNYKRMPIDTEAEANQFMVELHDAYRHRISKKDFAALQNSRYPNHQNEVSFIVSEASIVGAISPD</sequence>
<gene>
    <name evidence="2" type="ORF">N5D93_30435</name>
</gene>
<dbReference type="AlphaFoldDB" id="A0AA42LVA8"/>
<reference evidence="2" key="1">
    <citation type="submission" date="2022-09" db="EMBL/GenBank/DDBJ databases">
        <title>Intensive care unit water sources are persistently colonized with multi-drug resistant bacteria and are the site of extensive horizontal gene transfer of antibiotic resistance genes.</title>
        <authorList>
            <person name="Diorio-Toth L."/>
        </authorList>
    </citation>
    <scope>NUCLEOTIDE SEQUENCE</scope>
    <source>
        <strain evidence="2">GD03843</strain>
    </source>
</reference>
<dbReference type="EMBL" id="JAOCDZ010000037">
    <property type="protein sequence ID" value="MDH0740151.1"/>
    <property type="molecule type" value="Genomic_DNA"/>
</dbReference>
<dbReference type="Proteomes" id="UP001161094">
    <property type="component" value="Unassembled WGS sequence"/>
</dbReference>